<evidence type="ECO:0008006" key="3">
    <source>
        <dbReference type="Google" id="ProtNLM"/>
    </source>
</evidence>
<dbReference type="Proteomes" id="UP000095439">
    <property type="component" value="Unassembled WGS sequence"/>
</dbReference>
<organism evidence="1 2">
    <name type="scientific">Dorea longicatena</name>
    <dbReference type="NCBI Taxonomy" id="88431"/>
    <lineage>
        <taxon>Bacteria</taxon>
        <taxon>Bacillati</taxon>
        <taxon>Bacillota</taxon>
        <taxon>Clostridia</taxon>
        <taxon>Lachnospirales</taxon>
        <taxon>Lachnospiraceae</taxon>
        <taxon>Dorea</taxon>
    </lineage>
</organism>
<gene>
    <name evidence="1" type="ORF">ERS852423_01892</name>
</gene>
<dbReference type="AlphaFoldDB" id="A0A174B7X5"/>
<dbReference type="EMBL" id="CYYY01000008">
    <property type="protein sequence ID" value="CUN95850.1"/>
    <property type="molecule type" value="Genomic_DNA"/>
</dbReference>
<dbReference type="RefSeq" id="WP_055181735.1">
    <property type="nucleotide sequence ID" value="NZ_CABIWY010000008.1"/>
</dbReference>
<accession>A0A174B7X5</accession>
<name>A0A174B7X5_9FIRM</name>
<sequence length="63" mass="6871">MSNFEDFDLDLKQVSTTTNTELLSTTTILQSLATTCKSVDTPTTGMTNYCCTKANEAAEPRCI</sequence>
<evidence type="ECO:0000313" key="1">
    <source>
        <dbReference type="EMBL" id="CUN95850.1"/>
    </source>
</evidence>
<reference evidence="1 2" key="1">
    <citation type="submission" date="2015-09" db="EMBL/GenBank/DDBJ databases">
        <authorList>
            <consortium name="Pathogen Informatics"/>
        </authorList>
    </citation>
    <scope>NUCLEOTIDE SEQUENCE [LARGE SCALE GENOMIC DNA]</scope>
    <source>
        <strain evidence="1 2">2789STDY5608866</strain>
    </source>
</reference>
<protein>
    <recommendedName>
        <fullName evidence="3">Lantibiotic</fullName>
    </recommendedName>
</protein>
<evidence type="ECO:0000313" key="2">
    <source>
        <dbReference type="Proteomes" id="UP000095439"/>
    </source>
</evidence>
<proteinExistence type="predicted"/>